<dbReference type="Pfam" id="PF07727">
    <property type="entry name" value="RVT_2"/>
    <property type="match status" value="1"/>
</dbReference>
<accession>A0A392RMQ3</accession>
<keyword evidence="3" id="KW-1185">Reference proteome</keyword>
<protein>
    <submittedName>
        <fullName evidence="2">Retrovirus-related Pol polyprotein from transposon TNT 1-94</fullName>
    </submittedName>
</protein>
<proteinExistence type="predicted"/>
<evidence type="ECO:0000313" key="3">
    <source>
        <dbReference type="Proteomes" id="UP000265520"/>
    </source>
</evidence>
<dbReference type="AlphaFoldDB" id="A0A392RMQ3"/>
<organism evidence="2 3">
    <name type="scientific">Trifolium medium</name>
    <dbReference type="NCBI Taxonomy" id="97028"/>
    <lineage>
        <taxon>Eukaryota</taxon>
        <taxon>Viridiplantae</taxon>
        <taxon>Streptophyta</taxon>
        <taxon>Embryophyta</taxon>
        <taxon>Tracheophyta</taxon>
        <taxon>Spermatophyta</taxon>
        <taxon>Magnoliopsida</taxon>
        <taxon>eudicotyledons</taxon>
        <taxon>Gunneridae</taxon>
        <taxon>Pentapetalae</taxon>
        <taxon>rosids</taxon>
        <taxon>fabids</taxon>
        <taxon>Fabales</taxon>
        <taxon>Fabaceae</taxon>
        <taxon>Papilionoideae</taxon>
        <taxon>50 kb inversion clade</taxon>
        <taxon>NPAAA clade</taxon>
        <taxon>Hologalegina</taxon>
        <taxon>IRL clade</taxon>
        <taxon>Trifolieae</taxon>
        <taxon>Trifolium</taxon>
    </lineage>
</organism>
<evidence type="ECO:0000313" key="2">
    <source>
        <dbReference type="EMBL" id="MCI37903.1"/>
    </source>
</evidence>
<feature type="non-terminal residue" evidence="2">
    <location>
        <position position="1"/>
    </location>
</feature>
<sequence length="109" mass="11897">SLPHIQQLISKLNAEFALKQLGVLDYFLGIEVFHLANGALLLSQAKYIRDLLSKANMDTAHGMPTPMVSSLKLSKVGSVPVEDPTLFRSIVGALQYATLTRPEIAYSVN</sequence>
<feature type="non-terminal residue" evidence="2">
    <location>
        <position position="109"/>
    </location>
</feature>
<name>A0A392RMQ3_9FABA</name>
<comment type="caution">
    <text evidence="2">The sequence shown here is derived from an EMBL/GenBank/DDBJ whole genome shotgun (WGS) entry which is preliminary data.</text>
</comment>
<dbReference type="EMBL" id="LXQA010249630">
    <property type="protein sequence ID" value="MCI37903.1"/>
    <property type="molecule type" value="Genomic_DNA"/>
</dbReference>
<dbReference type="Proteomes" id="UP000265520">
    <property type="component" value="Unassembled WGS sequence"/>
</dbReference>
<reference evidence="2 3" key="1">
    <citation type="journal article" date="2018" name="Front. Plant Sci.">
        <title>Red Clover (Trifolium pratense) and Zigzag Clover (T. medium) - A Picture of Genomic Similarities and Differences.</title>
        <authorList>
            <person name="Dluhosova J."/>
            <person name="Istvanek J."/>
            <person name="Nedelnik J."/>
            <person name="Repkova J."/>
        </authorList>
    </citation>
    <scope>NUCLEOTIDE SEQUENCE [LARGE SCALE GENOMIC DNA]</scope>
    <source>
        <strain evidence="3">cv. 10/8</strain>
        <tissue evidence="2">Leaf</tissue>
    </source>
</reference>
<dbReference type="InterPro" id="IPR013103">
    <property type="entry name" value="RVT_2"/>
</dbReference>
<evidence type="ECO:0000259" key="1">
    <source>
        <dbReference type="Pfam" id="PF07727"/>
    </source>
</evidence>
<feature type="domain" description="Reverse transcriptase Ty1/copia-type" evidence="1">
    <location>
        <begin position="5"/>
        <end position="68"/>
    </location>
</feature>